<protein>
    <submittedName>
        <fullName evidence="1">Uncharacterized protein</fullName>
    </submittedName>
</protein>
<keyword evidence="2" id="KW-1185">Reference proteome</keyword>
<accession>A0AAV7CIT1</accession>
<organism evidence="1 2">
    <name type="scientific">Engystomops pustulosus</name>
    <name type="common">Tungara frog</name>
    <name type="synonym">Physalaemus pustulosus</name>
    <dbReference type="NCBI Taxonomy" id="76066"/>
    <lineage>
        <taxon>Eukaryota</taxon>
        <taxon>Metazoa</taxon>
        <taxon>Chordata</taxon>
        <taxon>Craniata</taxon>
        <taxon>Vertebrata</taxon>
        <taxon>Euteleostomi</taxon>
        <taxon>Amphibia</taxon>
        <taxon>Batrachia</taxon>
        <taxon>Anura</taxon>
        <taxon>Neobatrachia</taxon>
        <taxon>Hyloidea</taxon>
        <taxon>Leptodactylidae</taxon>
        <taxon>Leiuperinae</taxon>
        <taxon>Engystomops</taxon>
    </lineage>
</organism>
<dbReference type="Proteomes" id="UP000824782">
    <property type="component" value="Unassembled WGS sequence"/>
</dbReference>
<dbReference type="AlphaFoldDB" id="A0AAV7CIT1"/>
<name>A0AAV7CIT1_ENGPU</name>
<comment type="caution">
    <text evidence="1">The sequence shown here is derived from an EMBL/GenBank/DDBJ whole genome shotgun (WGS) entry which is preliminary data.</text>
</comment>
<evidence type="ECO:0000313" key="1">
    <source>
        <dbReference type="EMBL" id="KAG8584905.1"/>
    </source>
</evidence>
<dbReference type="EMBL" id="WNYA01000002">
    <property type="protein sequence ID" value="KAG8584905.1"/>
    <property type="molecule type" value="Genomic_DNA"/>
</dbReference>
<proteinExistence type="predicted"/>
<reference evidence="1" key="1">
    <citation type="thesis" date="2020" institute="ProQuest LLC" country="789 East Eisenhower Parkway, Ann Arbor, MI, USA">
        <title>Comparative Genomics and Chromosome Evolution.</title>
        <authorList>
            <person name="Mudd A.B."/>
        </authorList>
    </citation>
    <scope>NUCLEOTIDE SEQUENCE</scope>
    <source>
        <strain evidence="1">237g6f4</strain>
        <tissue evidence="1">Blood</tissue>
    </source>
</reference>
<evidence type="ECO:0000313" key="2">
    <source>
        <dbReference type="Proteomes" id="UP000824782"/>
    </source>
</evidence>
<gene>
    <name evidence="1" type="ORF">GDO81_004817</name>
</gene>
<sequence>MLAINIAFVFSKAFLIKPKLFLSIGSRIKLISSKGRDVFSEIHYRAPTFGTLFQDVESSSAKGYFHLKAFKHHPHHSFHIFMHGETFFSLGSL</sequence>